<dbReference type="InterPro" id="IPR013976">
    <property type="entry name" value="HDOD"/>
</dbReference>
<dbReference type="Proteomes" id="UP000262073">
    <property type="component" value="Chromosome"/>
</dbReference>
<dbReference type="OrthoDB" id="6233174at2"/>
<dbReference type="Gene3D" id="1.10.3210.10">
    <property type="entry name" value="Hypothetical protein af1432"/>
    <property type="match status" value="1"/>
</dbReference>
<dbReference type="Pfam" id="PF08668">
    <property type="entry name" value="HDOD"/>
    <property type="match status" value="1"/>
</dbReference>
<name>A0A346NS46_9ALTE</name>
<dbReference type="PANTHER" id="PTHR33525:SF3">
    <property type="entry name" value="RIBONUCLEASE Y"/>
    <property type="match status" value="1"/>
</dbReference>
<dbReference type="InterPro" id="IPR052340">
    <property type="entry name" value="RNase_Y/CdgJ"/>
</dbReference>
<evidence type="ECO:0000313" key="3">
    <source>
        <dbReference type="Proteomes" id="UP000262073"/>
    </source>
</evidence>
<dbReference type="PROSITE" id="PS51833">
    <property type="entry name" value="HDOD"/>
    <property type="match status" value="1"/>
</dbReference>
<evidence type="ECO:0000313" key="2">
    <source>
        <dbReference type="EMBL" id="AXR08353.1"/>
    </source>
</evidence>
<dbReference type="RefSeq" id="WP_108565842.1">
    <property type="nucleotide sequence ID" value="NZ_CP031769.1"/>
</dbReference>
<dbReference type="KEGG" id="salm:D0Y50_01650"/>
<protein>
    <submittedName>
        <fullName evidence="2">HDOD domain-containing protein</fullName>
    </submittedName>
</protein>
<evidence type="ECO:0000259" key="1">
    <source>
        <dbReference type="PROSITE" id="PS51833"/>
    </source>
</evidence>
<feature type="domain" description="HDOD" evidence="1">
    <location>
        <begin position="101"/>
        <end position="303"/>
    </location>
</feature>
<keyword evidence="3" id="KW-1185">Reference proteome</keyword>
<gene>
    <name evidence="2" type="ORF">D0Y50_01650</name>
</gene>
<accession>A0A346NS46</accession>
<sequence length="390" mass="43838">MEQTTTPPTLDERFDNLLISPLRVATMLGRRSPGEVSYEESEQNFARRRLLQVEKVAIKNKRLAAQAEASFVDYISYELHELILQDMQEQISDCAALFSSTLNFNHQVPVMLDILSTRAASVSRLEPCVASMPWLYDELMHIVNSPRFRKKDARGRVIVVESLRTALSFIGIENLRILLPSLLLKRAMPQITDPFPAIKVKLTQYATGTGITARLLASQYQCQPFAAYIAGMLANLGRCCVTKAYFKTFDYMHRHKLEEAQRLGQRDVHSALLKITPSANYLIAMQHEFSDALSANLFAHMDFQRLPVTPALQALNTPSASPAGPYQPLSRLLQAARCYTQIKMLHQARAAEAAEIKPRLRAQRFLPGALELLKSADIFTLPLTVEAHIS</sequence>
<dbReference type="AlphaFoldDB" id="A0A346NS46"/>
<dbReference type="PANTHER" id="PTHR33525">
    <property type="match status" value="1"/>
</dbReference>
<dbReference type="SUPFAM" id="SSF109604">
    <property type="entry name" value="HD-domain/PDEase-like"/>
    <property type="match status" value="1"/>
</dbReference>
<reference evidence="2 3" key="1">
    <citation type="submission" date="2018-08" db="EMBL/GenBank/DDBJ databases">
        <title>Salinimonas sediminis sp. nov., a piezophilic bacterium isolated from a deep-sea sediment sample from the New Britain Trench.</title>
        <authorList>
            <person name="Cao J."/>
        </authorList>
    </citation>
    <scope>NUCLEOTIDE SEQUENCE [LARGE SCALE GENOMIC DNA]</scope>
    <source>
        <strain evidence="2 3">N102</strain>
    </source>
</reference>
<dbReference type="EMBL" id="CP031769">
    <property type="protein sequence ID" value="AXR08353.1"/>
    <property type="molecule type" value="Genomic_DNA"/>
</dbReference>
<organism evidence="2 3">
    <name type="scientific">Salinimonas sediminis</name>
    <dbReference type="NCBI Taxonomy" id="2303538"/>
    <lineage>
        <taxon>Bacteria</taxon>
        <taxon>Pseudomonadati</taxon>
        <taxon>Pseudomonadota</taxon>
        <taxon>Gammaproteobacteria</taxon>
        <taxon>Alteromonadales</taxon>
        <taxon>Alteromonadaceae</taxon>
        <taxon>Alteromonas/Salinimonas group</taxon>
        <taxon>Salinimonas</taxon>
    </lineage>
</organism>
<proteinExistence type="predicted"/>